<organism evidence="7 8">
    <name type="scientific">Cellulosilyticum lentocellum (strain ATCC 49066 / DSM 5427 / NCIMB 11756 / RHM5)</name>
    <name type="common">Clostridium lentocellum</name>
    <dbReference type="NCBI Taxonomy" id="642492"/>
    <lineage>
        <taxon>Bacteria</taxon>
        <taxon>Bacillati</taxon>
        <taxon>Bacillota</taxon>
        <taxon>Clostridia</taxon>
        <taxon>Lachnospirales</taxon>
        <taxon>Cellulosilyticaceae</taxon>
        <taxon>Cellulosilyticum</taxon>
    </lineage>
</organism>
<reference evidence="7 8" key="1">
    <citation type="journal article" date="2011" name="J. Bacteriol.">
        <title>Complete genome sequence of the cellulose-degrading bacterium Cellulosilyticum lentocellum.</title>
        <authorList>
            <consortium name="US DOE Joint Genome Institute"/>
            <person name="Miller D.A."/>
            <person name="Suen G."/>
            <person name="Bruce D."/>
            <person name="Copeland A."/>
            <person name="Cheng J.F."/>
            <person name="Detter C."/>
            <person name="Goodwin L.A."/>
            <person name="Han C.S."/>
            <person name="Hauser L.J."/>
            <person name="Land M.L."/>
            <person name="Lapidus A."/>
            <person name="Lucas S."/>
            <person name="Meincke L."/>
            <person name="Pitluck S."/>
            <person name="Tapia R."/>
            <person name="Teshima H."/>
            <person name="Woyke T."/>
            <person name="Fox B.G."/>
            <person name="Angert E.R."/>
            <person name="Currie C.R."/>
        </authorList>
    </citation>
    <scope>NUCLEOTIDE SEQUENCE [LARGE SCALE GENOMIC DNA]</scope>
    <source>
        <strain evidence="8">ATCC 49066 / DSM 5427 / NCIMB 11756 / RHM5</strain>
    </source>
</reference>
<dbReference type="SUPFAM" id="SSF111369">
    <property type="entry name" value="HlyD-like secretion proteins"/>
    <property type="match status" value="1"/>
</dbReference>
<keyword evidence="3 4" id="KW-0175">Coiled coil</keyword>
<dbReference type="InterPro" id="IPR006143">
    <property type="entry name" value="RND_pump_MFP"/>
</dbReference>
<keyword evidence="5" id="KW-0472">Membrane</keyword>
<feature type="coiled-coil region" evidence="4">
    <location>
        <begin position="158"/>
        <end position="274"/>
    </location>
</feature>
<evidence type="ECO:0000313" key="8">
    <source>
        <dbReference type="Proteomes" id="UP000008467"/>
    </source>
</evidence>
<evidence type="ECO:0000256" key="3">
    <source>
        <dbReference type="ARBA" id="ARBA00023054"/>
    </source>
</evidence>
<dbReference type="Gene3D" id="2.40.420.20">
    <property type="match status" value="1"/>
</dbReference>
<protein>
    <submittedName>
        <fullName evidence="7">Efflux transporter, RND family, MFP subunit</fullName>
    </submittedName>
</protein>
<dbReference type="PANTHER" id="PTHR32347">
    <property type="entry name" value="EFFLUX SYSTEM COMPONENT YKNX-RELATED"/>
    <property type="match status" value="1"/>
</dbReference>
<dbReference type="Gene3D" id="2.40.30.170">
    <property type="match status" value="1"/>
</dbReference>
<accession>F2JLW2</accession>
<evidence type="ECO:0000313" key="7">
    <source>
        <dbReference type="EMBL" id="ADZ84638.1"/>
    </source>
</evidence>
<evidence type="ECO:0000256" key="4">
    <source>
        <dbReference type="SAM" id="Coils"/>
    </source>
</evidence>
<dbReference type="GO" id="GO:0022857">
    <property type="term" value="F:transmembrane transporter activity"/>
    <property type="evidence" value="ECO:0007669"/>
    <property type="project" value="InterPro"/>
</dbReference>
<comment type="similarity">
    <text evidence="2">Belongs to the membrane fusion protein (MFP) (TC 8.A.1) family.</text>
</comment>
<feature type="transmembrane region" description="Helical" evidence="5">
    <location>
        <begin position="7"/>
        <end position="25"/>
    </location>
</feature>
<dbReference type="GO" id="GO:0030313">
    <property type="term" value="C:cell envelope"/>
    <property type="evidence" value="ECO:0007669"/>
    <property type="project" value="UniProtKB-SubCell"/>
</dbReference>
<dbReference type="NCBIfam" id="TIGR01730">
    <property type="entry name" value="RND_mfp"/>
    <property type="match status" value="1"/>
</dbReference>
<keyword evidence="5" id="KW-1133">Transmembrane helix</keyword>
<feature type="domain" description="YknX-like C-terminal permuted SH3-like" evidence="6">
    <location>
        <begin position="407"/>
        <end position="471"/>
    </location>
</feature>
<dbReference type="PANTHER" id="PTHR32347:SF14">
    <property type="entry name" value="EFFLUX SYSTEM COMPONENT YKNX-RELATED"/>
    <property type="match status" value="1"/>
</dbReference>
<dbReference type="STRING" id="642492.Clole_2941"/>
<evidence type="ECO:0000256" key="5">
    <source>
        <dbReference type="SAM" id="Phobius"/>
    </source>
</evidence>
<keyword evidence="8" id="KW-1185">Reference proteome</keyword>
<keyword evidence="5" id="KW-0812">Transmembrane</keyword>
<evidence type="ECO:0000259" key="6">
    <source>
        <dbReference type="Pfam" id="PF25989"/>
    </source>
</evidence>
<evidence type="ECO:0000256" key="1">
    <source>
        <dbReference type="ARBA" id="ARBA00004196"/>
    </source>
</evidence>
<comment type="subcellular location">
    <subcellularLocation>
        <location evidence="1">Cell envelope</location>
    </subcellularLocation>
</comment>
<dbReference type="EMBL" id="CP002582">
    <property type="protein sequence ID" value="ADZ84638.1"/>
    <property type="molecule type" value="Genomic_DNA"/>
</dbReference>
<dbReference type="eggNOG" id="COG0845">
    <property type="taxonomic scope" value="Bacteria"/>
</dbReference>
<dbReference type="KEGG" id="cle:Clole_2941"/>
<dbReference type="InterPro" id="IPR058637">
    <property type="entry name" value="YknX-like_C"/>
</dbReference>
<proteinExistence type="inferred from homology"/>
<evidence type="ECO:0000256" key="2">
    <source>
        <dbReference type="ARBA" id="ARBA00009477"/>
    </source>
</evidence>
<dbReference type="GO" id="GO:0016020">
    <property type="term" value="C:membrane"/>
    <property type="evidence" value="ECO:0007669"/>
    <property type="project" value="InterPro"/>
</dbReference>
<dbReference type="Gene3D" id="2.40.50.100">
    <property type="match status" value="1"/>
</dbReference>
<dbReference type="Proteomes" id="UP000008467">
    <property type="component" value="Chromosome"/>
</dbReference>
<dbReference type="Pfam" id="PF25989">
    <property type="entry name" value="YknX_C"/>
    <property type="match status" value="1"/>
</dbReference>
<name>F2JLW2_CELLD</name>
<dbReference type="HOGENOM" id="CLU_018816_14_4_9"/>
<dbReference type="AlphaFoldDB" id="F2JLW2"/>
<sequence>MKGKKKYIIISVVGIMIVLGVIASMNKPEVEETIGGYKEGPRVQVEKIKKDNIEAKISSSGKLKAVDSQTVYLDASNKIITINKEVGDTVKQGEVILVLDQEAELSSQKNLEALEAQLVAAKESLNQLLGAASKGDILSAQATLTQLKNNRKDTETSITNKKVDLSNLEKDLKQAETDLKVNEELFEAGALSQKDLDDSKDKVTTLKQNIDQMKTAIISLESSLKQMDLQIETAQYNLDLLNNKVEDSNKKQQIASAEGQIKSLESQIYTAKNNLQNTSTSVVAPINGVITYLPEEEGMPVTAGSKILTIVDPSKLEVTCDISPYYAADLRVGLDAVIKYTGSKTIEVAGKVAKVAAVADVKQSSSGETVSLPVKVEVTQPGEVIKPGFSVDVKIITDTRTDVCVAPILAVMEDDDKNYYVYVVAEDGIISRKDVKQGLSNGLYTEIEGVQEGELVVSNPADYLAEGTKVSYEKLGDEQ</sequence>
<dbReference type="InterPro" id="IPR050465">
    <property type="entry name" value="UPF0194_transport"/>
</dbReference>
<dbReference type="RefSeq" id="WP_013657918.1">
    <property type="nucleotide sequence ID" value="NC_015275.1"/>
</dbReference>
<gene>
    <name evidence="7" type="ordered locus">Clole_2941</name>
</gene>